<dbReference type="InParanoid" id="A0A2P5DEP3"/>
<protein>
    <submittedName>
        <fullName evidence="1">Uncharacterized protein</fullName>
    </submittedName>
</protein>
<proteinExistence type="predicted"/>
<name>A0A2P5DEP3_TREOI</name>
<evidence type="ECO:0000313" key="1">
    <source>
        <dbReference type="EMBL" id="PON71765.1"/>
    </source>
</evidence>
<dbReference type="AlphaFoldDB" id="A0A2P5DEP3"/>
<dbReference type="EMBL" id="JXTC01000275">
    <property type="protein sequence ID" value="PON71765.1"/>
    <property type="molecule type" value="Genomic_DNA"/>
</dbReference>
<keyword evidence="2" id="KW-1185">Reference proteome</keyword>
<comment type="caution">
    <text evidence="1">The sequence shown here is derived from an EMBL/GenBank/DDBJ whole genome shotgun (WGS) entry which is preliminary data.</text>
</comment>
<accession>A0A2P5DEP3</accession>
<dbReference type="Proteomes" id="UP000237000">
    <property type="component" value="Unassembled WGS sequence"/>
</dbReference>
<reference evidence="2" key="1">
    <citation type="submission" date="2016-06" db="EMBL/GenBank/DDBJ databases">
        <title>Parallel loss of symbiosis genes in relatives of nitrogen-fixing non-legume Parasponia.</title>
        <authorList>
            <person name="Van Velzen R."/>
            <person name="Holmer R."/>
            <person name="Bu F."/>
            <person name="Rutten L."/>
            <person name="Van Zeijl A."/>
            <person name="Liu W."/>
            <person name="Santuari L."/>
            <person name="Cao Q."/>
            <person name="Sharma T."/>
            <person name="Shen D."/>
            <person name="Roswanjaya Y."/>
            <person name="Wardhani T."/>
            <person name="Kalhor M.S."/>
            <person name="Jansen J."/>
            <person name="Van den Hoogen J."/>
            <person name="Gungor B."/>
            <person name="Hartog M."/>
            <person name="Hontelez J."/>
            <person name="Verver J."/>
            <person name="Yang W.-C."/>
            <person name="Schijlen E."/>
            <person name="Repin R."/>
            <person name="Schilthuizen M."/>
            <person name="Schranz E."/>
            <person name="Heidstra R."/>
            <person name="Miyata K."/>
            <person name="Fedorova E."/>
            <person name="Kohlen W."/>
            <person name="Bisseling T."/>
            <person name="Smit S."/>
            <person name="Geurts R."/>
        </authorList>
    </citation>
    <scope>NUCLEOTIDE SEQUENCE [LARGE SCALE GENOMIC DNA]</scope>
    <source>
        <strain evidence="2">cv. RG33-2</strain>
    </source>
</reference>
<gene>
    <name evidence="1" type="ORF">TorRG33x02_253570</name>
</gene>
<sequence>MELMVEGLGVRFQLDNGQDGEPMSMIVDRRDLVGRASTIIFHHKILCRGWNLADQILFQRGGWADEVLLSLFDWSRR</sequence>
<organism evidence="1 2">
    <name type="scientific">Trema orientale</name>
    <name type="common">Charcoal tree</name>
    <name type="synonym">Celtis orientalis</name>
    <dbReference type="NCBI Taxonomy" id="63057"/>
    <lineage>
        <taxon>Eukaryota</taxon>
        <taxon>Viridiplantae</taxon>
        <taxon>Streptophyta</taxon>
        <taxon>Embryophyta</taxon>
        <taxon>Tracheophyta</taxon>
        <taxon>Spermatophyta</taxon>
        <taxon>Magnoliopsida</taxon>
        <taxon>eudicotyledons</taxon>
        <taxon>Gunneridae</taxon>
        <taxon>Pentapetalae</taxon>
        <taxon>rosids</taxon>
        <taxon>fabids</taxon>
        <taxon>Rosales</taxon>
        <taxon>Cannabaceae</taxon>
        <taxon>Trema</taxon>
    </lineage>
</organism>
<evidence type="ECO:0000313" key="2">
    <source>
        <dbReference type="Proteomes" id="UP000237000"/>
    </source>
</evidence>